<evidence type="ECO:0000256" key="2">
    <source>
        <dbReference type="ARBA" id="ARBA00022729"/>
    </source>
</evidence>
<dbReference type="SUPFAM" id="SSF88713">
    <property type="entry name" value="Glycoside hydrolase/deacetylase"/>
    <property type="match status" value="1"/>
</dbReference>
<dbReference type="AlphaFoldDB" id="A0A2K1PZC9"/>
<evidence type="ECO:0000256" key="1">
    <source>
        <dbReference type="ARBA" id="ARBA00004613"/>
    </source>
</evidence>
<reference evidence="4 5" key="1">
    <citation type="submission" date="2017-08" db="EMBL/GenBank/DDBJ databases">
        <title>Lysobacter sylvestris genome.</title>
        <authorList>
            <person name="Zhang D.-C."/>
            <person name="Albuquerque L."/>
            <person name="Franca L."/>
            <person name="Froufe H.J.C."/>
            <person name="Barroso C."/>
            <person name="Egas C."/>
            <person name="Da Costa M."/>
            <person name="Margesin R."/>
        </authorList>
    </citation>
    <scope>NUCLEOTIDE SEQUENCE [LARGE SCALE GENOMIC DNA]</scope>
    <source>
        <strain evidence="4 5">AM20-91</strain>
    </source>
</reference>
<proteinExistence type="predicted"/>
<keyword evidence="5" id="KW-1185">Reference proteome</keyword>
<dbReference type="RefSeq" id="WP_165782486.1">
    <property type="nucleotide sequence ID" value="NZ_NPZB01000002.1"/>
</dbReference>
<dbReference type="Proteomes" id="UP000236220">
    <property type="component" value="Unassembled WGS sequence"/>
</dbReference>
<dbReference type="InterPro" id="IPR011330">
    <property type="entry name" value="Glyco_hydro/deAcase_b/a-brl"/>
</dbReference>
<name>A0A2K1PZC9_9GAMM</name>
<organism evidence="4 5">
    <name type="scientific">Solilutibacter silvestris</name>
    <dbReference type="NCBI Taxonomy" id="1645665"/>
    <lineage>
        <taxon>Bacteria</taxon>
        <taxon>Pseudomonadati</taxon>
        <taxon>Pseudomonadota</taxon>
        <taxon>Gammaproteobacteria</taxon>
        <taxon>Lysobacterales</taxon>
        <taxon>Lysobacteraceae</taxon>
        <taxon>Solilutibacter</taxon>
    </lineage>
</organism>
<dbReference type="GO" id="GO:0005576">
    <property type="term" value="C:extracellular region"/>
    <property type="evidence" value="ECO:0007669"/>
    <property type="project" value="UniProtKB-SubCell"/>
</dbReference>
<dbReference type="EMBL" id="NPZB01000002">
    <property type="protein sequence ID" value="PNS08145.1"/>
    <property type="molecule type" value="Genomic_DNA"/>
</dbReference>
<dbReference type="Pfam" id="PF01522">
    <property type="entry name" value="Polysacc_deac_1"/>
    <property type="match status" value="1"/>
</dbReference>
<accession>A0A2K1PZC9</accession>
<dbReference type="PANTHER" id="PTHR34216:SF3">
    <property type="entry name" value="POLY-BETA-1,6-N-ACETYL-D-GLUCOSAMINE N-DEACETYLASE"/>
    <property type="match status" value="1"/>
</dbReference>
<dbReference type="PANTHER" id="PTHR34216">
    <property type="match status" value="1"/>
</dbReference>
<feature type="domain" description="NodB homology" evidence="3">
    <location>
        <begin position="46"/>
        <end position="239"/>
    </location>
</feature>
<evidence type="ECO:0000259" key="3">
    <source>
        <dbReference type="PROSITE" id="PS51677"/>
    </source>
</evidence>
<gene>
    <name evidence="4" type="ORF">Lysil_2321</name>
</gene>
<dbReference type="GO" id="GO:0005975">
    <property type="term" value="P:carbohydrate metabolic process"/>
    <property type="evidence" value="ECO:0007669"/>
    <property type="project" value="InterPro"/>
</dbReference>
<dbReference type="CDD" id="cd10918">
    <property type="entry name" value="CE4_NodB_like_5s_6s"/>
    <property type="match status" value="1"/>
</dbReference>
<protein>
    <submittedName>
        <fullName evidence="4">Polysaccharide deacetylase</fullName>
    </submittedName>
</protein>
<dbReference type="GO" id="GO:0016810">
    <property type="term" value="F:hydrolase activity, acting on carbon-nitrogen (but not peptide) bonds"/>
    <property type="evidence" value="ECO:0007669"/>
    <property type="project" value="InterPro"/>
</dbReference>
<dbReference type="Gene3D" id="3.20.20.370">
    <property type="entry name" value="Glycoside hydrolase/deacetylase"/>
    <property type="match status" value="1"/>
</dbReference>
<dbReference type="InterPro" id="IPR051398">
    <property type="entry name" value="Polysacch_Deacetylase"/>
</dbReference>
<sequence>MRRMHLMYHGIHDGTSSPGHFDPVYSITRQRFARQLDWIANREHPNLFHITFDDGDVSNVTAALPMLVERGLHATFFITSGFIDRPGMLRRSNVRALADAGMHIGAHGMSHGFLEDMDVETLRRELHDSKAVLEDITGNAVDAMALPGGRGGARELDEALACGYRDLYGSRPGPDEDDPQPRWRNRIAITRELGDAKFAALANWSGPAAHWARLRHGALAVPKRMLGNARYQRLRAALT</sequence>
<dbReference type="InterPro" id="IPR002509">
    <property type="entry name" value="NODB_dom"/>
</dbReference>
<keyword evidence="2" id="KW-0732">Signal</keyword>
<dbReference type="PROSITE" id="PS51677">
    <property type="entry name" value="NODB"/>
    <property type="match status" value="1"/>
</dbReference>
<comment type="caution">
    <text evidence="4">The sequence shown here is derived from an EMBL/GenBank/DDBJ whole genome shotgun (WGS) entry which is preliminary data.</text>
</comment>
<evidence type="ECO:0000313" key="4">
    <source>
        <dbReference type="EMBL" id="PNS08145.1"/>
    </source>
</evidence>
<comment type="subcellular location">
    <subcellularLocation>
        <location evidence="1">Secreted</location>
    </subcellularLocation>
</comment>
<evidence type="ECO:0000313" key="5">
    <source>
        <dbReference type="Proteomes" id="UP000236220"/>
    </source>
</evidence>